<gene>
    <name evidence="4" type="ORF">VK792_10320</name>
</gene>
<dbReference type="SUPFAM" id="SSF51261">
    <property type="entry name" value="Duplicated hybrid motif"/>
    <property type="match status" value="1"/>
</dbReference>
<feature type="region of interest" description="Disordered" evidence="1">
    <location>
        <begin position="229"/>
        <end position="284"/>
    </location>
</feature>
<dbReference type="SMART" id="SM00257">
    <property type="entry name" value="LysM"/>
    <property type="match status" value="2"/>
</dbReference>
<feature type="compositionally biased region" description="Pro residues" evidence="1">
    <location>
        <begin position="243"/>
        <end position="262"/>
    </location>
</feature>
<comment type="caution">
    <text evidence="4">The sequence shown here is derived from an EMBL/GenBank/DDBJ whole genome shotgun (WGS) entry which is preliminary data.</text>
</comment>
<organism evidence="4 5">
    <name type="scientific">Mesobacterium hydrothermale</name>
    <dbReference type="NCBI Taxonomy" id="3111907"/>
    <lineage>
        <taxon>Bacteria</taxon>
        <taxon>Pseudomonadati</taxon>
        <taxon>Pseudomonadota</taxon>
        <taxon>Alphaproteobacteria</taxon>
        <taxon>Rhodobacterales</taxon>
        <taxon>Roseobacteraceae</taxon>
        <taxon>Mesobacterium</taxon>
    </lineage>
</organism>
<feature type="region of interest" description="Disordered" evidence="1">
    <location>
        <begin position="149"/>
        <end position="175"/>
    </location>
</feature>
<dbReference type="Pfam" id="PF01476">
    <property type="entry name" value="LysM"/>
    <property type="match status" value="2"/>
</dbReference>
<dbReference type="InterPro" id="IPR018392">
    <property type="entry name" value="LysM"/>
</dbReference>
<proteinExistence type="predicted"/>
<dbReference type="Proteomes" id="UP001348149">
    <property type="component" value="Unassembled WGS sequence"/>
</dbReference>
<dbReference type="InterPro" id="IPR016047">
    <property type="entry name" value="M23ase_b-sheet_dom"/>
</dbReference>
<dbReference type="PROSITE" id="PS51257">
    <property type="entry name" value="PROKAR_LIPOPROTEIN"/>
    <property type="match status" value="1"/>
</dbReference>
<evidence type="ECO:0000313" key="4">
    <source>
        <dbReference type="EMBL" id="MEC3861680.1"/>
    </source>
</evidence>
<feature type="domain" description="LysM" evidence="3">
    <location>
        <begin position="173"/>
        <end position="217"/>
    </location>
</feature>
<dbReference type="PROSITE" id="PS51782">
    <property type="entry name" value="LYSM"/>
    <property type="match status" value="2"/>
</dbReference>
<feature type="domain" description="LysM" evidence="3">
    <location>
        <begin position="69"/>
        <end position="113"/>
    </location>
</feature>
<accession>A0ABU6HKJ5</accession>
<keyword evidence="5" id="KW-1185">Reference proteome</keyword>
<dbReference type="InterPro" id="IPR011055">
    <property type="entry name" value="Dup_hybrid_motif"/>
</dbReference>
<protein>
    <submittedName>
        <fullName evidence="4">LysM peptidoglycan-binding domain-containing M23 family metallopeptidase</fullName>
    </submittedName>
</protein>
<name>A0ABU6HKJ5_9RHOB</name>
<dbReference type="Gene3D" id="2.70.70.10">
    <property type="entry name" value="Glucose Permease (Domain IIA)"/>
    <property type="match status" value="1"/>
</dbReference>
<evidence type="ECO:0000313" key="5">
    <source>
        <dbReference type="Proteomes" id="UP001348149"/>
    </source>
</evidence>
<dbReference type="CDD" id="cd12797">
    <property type="entry name" value="M23_peptidase"/>
    <property type="match status" value="1"/>
</dbReference>
<reference evidence="4 5" key="1">
    <citation type="submission" date="2024-01" db="EMBL/GenBank/DDBJ databases">
        <title>Mesobacterium rodlantinim sp. nov., isolated from shallow sea hydrothermal systems off Kueishantao Island.</title>
        <authorList>
            <person name="Su Z."/>
            <person name="Tang K."/>
        </authorList>
    </citation>
    <scope>NUCLEOTIDE SEQUENCE [LARGE SCALE GENOMIC DNA]</scope>
    <source>
        <strain evidence="4 5">TK19101</strain>
    </source>
</reference>
<feature type="chain" id="PRO_5046669041" evidence="2">
    <location>
        <begin position="21"/>
        <end position="397"/>
    </location>
</feature>
<dbReference type="PANTHER" id="PTHR21666:SF270">
    <property type="entry name" value="MUREIN HYDROLASE ACTIVATOR ENVC"/>
    <property type="match status" value="1"/>
</dbReference>
<feature type="region of interest" description="Disordered" evidence="1">
    <location>
        <begin position="114"/>
        <end position="136"/>
    </location>
</feature>
<keyword evidence="2" id="KW-0732">Signal</keyword>
<dbReference type="Pfam" id="PF01551">
    <property type="entry name" value="Peptidase_M23"/>
    <property type="match status" value="1"/>
</dbReference>
<feature type="compositionally biased region" description="Low complexity" evidence="1">
    <location>
        <begin position="151"/>
        <end position="168"/>
    </location>
</feature>
<dbReference type="CDD" id="cd00118">
    <property type="entry name" value="LysM"/>
    <property type="match status" value="1"/>
</dbReference>
<feature type="signal peptide" evidence="2">
    <location>
        <begin position="1"/>
        <end position="20"/>
    </location>
</feature>
<dbReference type="Gene3D" id="3.10.350.10">
    <property type="entry name" value="LysM domain"/>
    <property type="match status" value="2"/>
</dbReference>
<evidence type="ECO:0000259" key="3">
    <source>
        <dbReference type="PROSITE" id="PS51782"/>
    </source>
</evidence>
<evidence type="ECO:0000256" key="1">
    <source>
        <dbReference type="SAM" id="MobiDB-lite"/>
    </source>
</evidence>
<evidence type="ECO:0000256" key="2">
    <source>
        <dbReference type="SAM" id="SignalP"/>
    </source>
</evidence>
<dbReference type="SUPFAM" id="SSF54106">
    <property type="entry name" value="LysM domain"/>
    <property type="match status" value="2"/>
</dbReference>
<dbReference type="PANTHER" id="PTHR21666">
    <property type="entry name" value="PEPTIDASE-RELATED"/>
    <property type="match status" value="1"/>
</dbReference>
<dbReference type="RefSeq" id="WP_326297403.1">
    <property type="nucleotide sequence ID" value="NZ_JAYLLH010000012.1"/>
</dbReference>
<sequence length="397" mass="41578">MRQSAPRNLLRLSVATLALAALCACSDGFDFDMRGKMGDNFSTASAARAASAKRPEPDNRGILSYPNYQVAVAQRGDTLQTLADRVGLPAGELGRYNGVKPEDSLRPGEIIALPRRVAEPSPATGAATTGPIRPPSQVDITELAESAIESAEPTPAKPAAQKAPDPQTGTEPIRHKVARGETAYTISRLYGVSVRALADWNSLDRNYTLREGQFLLIPVGADPVAAPAAEDDAPILPGTGSPTPEPPSASKPLPAETPPPASEKPAVPAAPALETTKPVTRNAEMGFPVSGSIIREYAKGRNEGIDISSSAGSPVKAAASGVVAAVTSDADNVPIVVIKHPDNLLTVYANVGDIKVKKDDRVSRGQAIGALRPGSPPYVHFEVRRGFDSVDPMPFLQ</sequence>
<dbReference type="InterPro" id="IPR050570">
    <property type="entry name" value="Cell_wall_metabolism_enzyme"/>
</dbReference>
<dbReference type="InterPro" id="IPR036779">
    <property type="entry name" value="LysM_dom_sf"/>
</dbReference>
<dbReference type="EMBL" id="JAYLLH010000012">
    <property type="protein sequence ID" value="MEC3861680.1"/>
    <property type="molecule type" value="Genomic_DNA"/>
</dbReference>